<dbReference type="RefSeq" id="WP_073135743.1">
    <property type="nucleotide sequence ID" value="NZ_FQWQ01000002.1"/>
</dbReference>
<gene>
    <name evidence="5" type="ORF">SAMN04488109_3116</name>
</gene>
<keyword evidence="3" id="KW-0560">Oxidoreductase</keyword>
<keyword evidence="2" id="KW-0521">NADP</keyword>
<dbReference type="PANTHER" id="PTHR43150">
    <property type="entry name" value="HYPERKINETIC, ISOFORM M"/>
    <property type="match status" value="1"/>
</dbReference>
<name>A0A1M5QZS8_9BACT</name>
<accession>A0A1M5QZS8</accession>
<dbReference type="InterPro" id="IPR005399">
    <property type="entry name" value="K_chnl_volt-dep_bsu_KCNAB-rel"/>
</dbReference>
<dbReference type="EMBL" id="FQWQ01000002">
    <property type="protein sequence ID" value="SHH19592.1"/>
    <property type="molecule type" value="Genomic_DNA"/>
</dbReference>
<sequence>MEYRRLGKSGLQLSVLSFGSWLTFGKQVGDATADELMTVAYDHGVNFFDNAEIYSRGQSEIVMGEILKKKSWRRDSYVVSSKVFFGLGGSDLRPTQKGLSRKHVVEACEQSLERLQVDYLDLFFCHRHDKQTPVEETVWTMHNLIQQGKILYWGTSEWTAAEIMEAHLVAQRHSLIGPTMEQPQYNMLERFKVEEDYQLLYTSLGLGTTVWSPLASGVLTGKYNEGFVKETRLGIEGLEWLKDRTLAQANLERARKLTVFAKEIGLSMPVLAIAWCLKNEHVSSVILGASKAAQLVENFQALEARNKLTPEIMDRIELILLNKPKRSDF</sequence>
<organism evidence="5 6">
    <name type="scientific">Chryseolinea serpens</name>
    <dbReference type="NCBI Taxonomy" id="947013"/>
    <lineage>
        <taxon>Bacteria</taxon>
        <taxon>Pseudomonadati</taxon>
        <taxon>Bacteroidota</taxon>
        <taxon>Cytophagia</taxon>
        <taxon>Cytophagales</taxon>
        <taxon>Fulvivirgaceae</taxon>
        <taxon>Chryseolinea</taxon>
    </lineage>
</organism>
<dbReference type="Proteomes" id="UP000184212">
    <property type="component" value="Unassembled WGS sequence"/>
</dbReference>
<feature type="domain" description="NADP-dependent oxidoreductase" evidence="4">
    <location>
        <begin position="16"/>
        <end position="317"/>
    </location>
</feature>
<comment type="similarity">
    <text evidence="1">Belongs to the shaker potassium channel beta subunit family.</text>
</comment>
<evidence type="ECO:0000313" key="6">
    <source>
        <dbReference type="Proteomes" id="UP000184212"/>
    </source>
</evidence>
<evidence type="ECO:0000259" key="4">
    <source>
        <dbReference type="Pfam" id="PF00248"/>
    </source>
</evidence>
<protein>
    <submittedName>
        <fullName evidence="5">Voltage-dependent potassium channel beta subunit, animal</fullName>
    </submittedName>
</protein>
<evidence type="ECO:0000256" key="3">
    <source>
        <dbReference type="ARBA" id="ARBA00023002"/>
    </source>
</evidence>
<dbReference type="InterPro" id="IPR023210">
    <property type="entry name" value="NADP_OxRdtase_dom"/>
</dbReference>
<dbReference type="Pfam" id="PF00248">
    <property type="entry name" value="Aldo_ket_red"/>
    <property type="match status" value="1"/>
</dbReference>
<dbReference type="GO" id="GO:0034220">
    <property type="term" value="P:monoatomic ion transmembrane transport"/>
    <property type="evidence" value="ECO:0007669"/>
    <property type="project" value="UniProtKB-KW"/>
</dbReference>
<dbReference type="GO" id="GO:0016491">
    <property type="term" value="F:oxidoreductase activity"/>
    <property type="evidence" value="ECO:0007669"/>
    <property type="project" value="UniProtKB-KW"/>
</dbReference>
<keyword evidence="5" id="KW-0407">Ion channel</keyword>
<keyword evidence="6" id="KW-1185">Reference proteome</keyword>
<keyword evidence="5" id="KW-0406">Ion transport</keyword>
<dbReference type="STRING" id="947013.SAMN04488109_3116"/>
<reference evidence="5 6" key="1">
    <citation type="submission" date="2016-11" db="EMBL/GenBank/DDBJ databases">
        <authorList>
            <person name="Jaros S."/>
            <person name="Januszkiewicz K."/>
            <person name="Wedrychowicz H."/>
        </authorList>
    </citation>
    <scope>NUCLEOTIDE SEQUENCE [LARGE SCALE GENOMIC DNA]</scope>
    <source>
        <strain evidence="5 6">DSM 24574</strain>
    </source>
</reference>
<dbReference type="CDD" id="cd19143">
    <property type="entry name" value="AKR_AKR6C1_2"/>
    <property type="match status" value="1"/>
</dbReference>
<evidence type="ECO:0000313" key="5">
    <source>
        <dbReference type="EMBL" id="SHH19592.1"/>
    </source>
</evidence>
<dbReference type="AlphaFoldDB" id="A0A1M5QZS8"/>
<dbReference type="Gene3D" id="3.20.20.100">
    <property type="entry name" value="NADP-dependent oxidoreductase domain"/>
    <property type="match status" value="1"/>
</dbReference>
<dbReference type="SUPFAM" id="SSF51430">
    <property type="entry name" value="NAD(P)-linked oxidoreductase"/>
    <property type="match status" value="1"/>
</dbReference>
<dbReference type="OrthoDB" id="9773828at2"/>
<dbReference type="PRINTS" id="PR01577">
    <property type="entry name" value="KCNABCHANNEL"/>
</dbReference>
<evidence type="ECO:0000256" key="1">
    <source>
        <dbReference type="ARBA" id="ARBA00006515"/>
    </source>
</evidence>
<evidence type="ECO:0000256" key="2">
    <source>
        <dbReference type="ARBA" id="ARBA00022857"/>
    </source>
</evidence>
<dbReference type="InterPro" id="IPR036812">
    <property type="entry name" value="NAD(P)_OxRdtase_dom_sf"/>
</dbReference>
<keyword evidence="5" id="KW-0813">Transport</keyword>
<dbReference type="PANTHER" id="PTHR43150:SF2">
    <property type="entry name" value="HYPERKINETIC, ISOFORM M"/>
    <property type="match status" value="1"/>
</dbReference>
<proteinExistence type="inferred from homology"/>